<name>A0A3P4B0S8_9BURK</name>
<keyword evidence="4 5" id="KW-0975">Bacterial flagellum</keyword>
<reference evidence="10 11" key="1">
    <citation type="submission" date="2018-10" db="EMBL/GenBank/DDBJ databases">
        <authorList>
            <person name="Criscuolo A."/>
        </authorList>
    </citation>
    <scope>NUCLEOTIDE SEQUENCE [LARGE SCALE GENOMIC DNA]</scope>
    <source>
        <strain evidence="10">DnA1</strain>
    </source>
</reference>
<dbReference type="InterPro" id="IPR053967">
    <property type="entry name" value="LlgE_F_G-like_D1"/>
</dbReference>
<keyword evidence="10" id="KW-0966">Cell projection</keyword>
<dbReference type="Pfam" id="PF07559">
    <property type="entry name" value="FlgE_D2"/>
    <property type="match status" value="1"/>
</dbReference>
<keyword evidence="11" id="KW-1185">Reference proteome</keyword>
<organism evidence="10 11">
    <name type="scientific">Pigmentiphaga humi</name>
    <dbReference type="NCBI Taxonomy" id="2478468"/>
    <lineage>
        <taxon>Bacteria</taxon>
        <taxon>Pseudomonadati</taxon>
        <taxon>Pseudomonadota</taxon>
        <taxon>Betaproteobacteria</taxon>
        <taxon>Burkholderiales</taxon>
        <taxon>Alcaligenaceae</taxon>
        <taxon>Pigmentiphaga</taxon>
    </lineage>
</organism>
<evidence type="ECO:0000256" key="5">
    <source>
        <dbReference type="RuleBase" id="RU362116"/>
    </source>
</evidence>
<dbReference type="InterPro" id="IPR010930">
    <property type="entry name" value="Flg_bb/hook_C_dom"/>
</dbReference>
<dbReference type="Pfam" id="PF00460">
    <property type="entry name" value="Flg_bb_rod"/>
    <property type="match status" value="1"/>
</dbReference>
<accession>A0A3P4B0S8</accession>
<evidence type="ECO:0000313" key="10">
    <source>
        <dbReference type="EMBL" id="VCU69903.1"/>
    </source>
</evidence>
<comment type="subcellular location">
    <subcellularLocation>
        <location evidence="1 5">Bacterial flagellum basal body</location>
    </subcellularLocation>
</comment>
<feature type="domain" description="Flagellar hook protein FlgE D2" evidence="8">
    <location>
        <begin position="162"/>
        <end position="300"/>
    </location>
</feature>
<evidence type="ECO:0000259" key="8">
    <source>
        <dbReference type="Pfam" id="PF07559"/>
    </source>
</evidence>
<evidence type="ECO:0000256" key="1">
    <source>
        <dbReference type="ARBA" id="ARBA00004117"/>
    </source>
</evidence>
<dbReference type="NCBIfam" id="TIGR03506">
    <property type="entry name" value="FlgEFG_subfam"/>
    <property type="match status" value="1"/>
</dbReference>
<dbReference type="RefSeq" id="WP_124079412.1">
    <property type="nucleotide sequence ID" value="NZ_UWPJ01000016.1"/>
</dbReference>
<dbReference type="Proteomes" id="UP000277294">
    <property type="component" value="Unassembled WGS sequence"/>
</dbReference>
<dbReference type="PROSITE" id="PS00588">
    <property type="entry name" value="FLAGELLA_BB_ROD"/>
    <property type="match status" value="1"/>
</dbReference>
<dbReference type="Gene3D" id="2.60.98.20">
    <property type="entry name" value="Flagellar hook protein FlgE"/>
    <property type="match status" value="1"/>
</dbReference>
<dbReference type="InterPro" id="IPR037925">
    <property type="entry name" value="FlgE/F/G-like"/>
</dbReference>
<dbReference type="InterPro" id="IPR020013">
    <property type="entry name" value="Flagellar_FlgE/F/G"/>
</dbReference>
<dbReference type="InterPro" id="IPR019776">
    <property type="entry name" value="Flagellar_basal_body_rod_CS"/>
</dbReference>
<gene>
    <name evidence="10" type="primary">flgE</name>
    <name evidence="10" type="ORF">PIGHUM_01968</name>
</gene>
<dbReference type="PANTHER" id="PTHR30435:SF1">
    <property type="entry name" value="FLAGELLAR HOOK PROTEIN FLGE"/>
    <property type="match status" value="1"/>
</dbReference>
<evidence type="ECO:0000256" key="2">
    <source>
        <dbReference type="ARBA" id="ARBA00009677"/>
    </source>
</evidence>
<dbReference type="Pfam" id="PF22692">
    <property type="entry name" value="LlgE_F_G_D1"/>
    <property type="match status" value="1"/>
</dbReference>
<dbReference type="PANTHER" id="PTHR30435">
    <property type="entry name" value="FLAGELLAR PROTEIN"/>
    <property type="match status" value="1"/>
</dbReference>
<feature type="domain" description="Flagellar basal-body/hook protein C-terminal" evidence="7">
    <location>
        <begin position="374"/>
        <end position="418"/>
    </location>
</feature>
<evidence type="ECO:0000259" key="6">
    <source>
        <dbReference type="Pfam" id="PF00460"/>
    </source>
</evidence>
<sequence>MSFQQALSGLNAADKNLDVIGNNVANANTVGFKAARAEFSDVYASTVLGTSSNGIGIGTRVSSVSQLFSQGAISVTSNPFDVAISGEGFFRMDSNGSAVYSRNGQFQLDANGYVINSSGMKLTGYLADANGKINTAQPQPLKLTVSSIEARGTTEATQGSVLDSRAEAIDATAHPFDPSNSNTYTHATSIAVYDSLGNTHTLSTYYVKRAPGEWEVFTSVNGNVTNPDVDDEGNPVGFALSFDSSGKIDLDASNNGVFDILVDADTLGTGAADLAISYNVAATSQTGQAFSNELQSQDGYTSGRLTSFSIDEHGVLMANYSNQQTRAQGQIVLVSFVNPQGLVSAGSNNFLQTTMSGDPRLGVPGSSNFGSVTSGALEDANVDLTGELVNMISAQRVYQANAQSIKTQDSVMQTLVNLR</sequence>
<dbReference type="SUPFAM" id="SSF117143">
    <property type="entry name" value="Flagellar hook protein flgE"/>
    <property type="match status" value="1"/>
</dbReference>
<dbReference type="Pfam" id="PF06429">
    <property type="entry name" value="Flg_bbr_C"/>
    <property type="match status" value="1"/>
</dbReference>
<comment type="function">
    <text evidence="5">A flexible structure which links the flagellar filament to the drive apparatus in the basal body.</text>
</comment>
<comment type="similarity">
    <text evidence="2 5">Belongs to the flagella basal body rod proteins family.</text>
</comment>
<dbReference type="NCBIfam" id="NF004238">
    <property type="entry name" value="PRK05682.1-1"/>
    <property type="match status" value="1"/>
</dbReference>
<evidence type="ECO:0000256" key="4">
    <source>
        <dbReference type="ARBA" id="ARBA00023143"/>
    </source>
</evidence>
<evidence type="ECO:0000313" key="11">
    <source>
        <dbReference type="Proteomes" id="UP000277294"/>
    </source>
</evidence>
<evidence type="ECO:0000259" key="7">
    <source>
        <dbReference type="Pfam" id="PF06429"/>
    </source>
</evidence>
<dbReference type="GO" id="GO:0071978">
    <property type="term" value="P:bacterial-type flagellum-dependent swarming motility"/>
    <property type="evidence" value="ECO:0007669"/>
    <property type="project" value="TreeGrafter"/>
</dbReference>
<evidence type="ECO:0000259" key="9">
    <source>
        <dbReference type="Pfam" id="PF22692"/>
    </source>
</evidence>
<dbReference type="GO" id="GO:0009424">
    <property type="term" value="C:bacterial-type flagellum hook"/>
    <property type="evidence" value="ECO:0007669"/>
    <property type="project" value="TreeGrafter"/>
</dbReference>
<dbReference type="EMBL" id="UWPJ01000016">
    <property type="protein sequence ID" value="VCU69903.1"/>
    <property type="molecule type" value="Genomic_DNA"/>
</dbReference>
<feature type="domain" description="Flagellar basal body rod protein N-terminal" evidence="6">
    <location>
        <begin position="6"/>
        <end position="33"/>
    </location>
</feature>
<dbReference type="OrthoDB" id="8578401at2"/>
<evidence type="ECO:0000256" key="3">
    <source>
        <dbReference type="ARBA" id="ARBA00019015"/>
    </source>
</evidence>
<protein>
    <recommendedName>
        <fullName evidence="3 5">Flagellar hook protein FlgE</fullName>
    </recommendedName>
</protein>
<dbReference type="GO" id="GO:0005829">
    <property type="term" value="C:cytosol"/>
    <property type="evidence" value="ECO:0007669"/>
    <property type="project" value="TreeGrafter"/>
</dbReference>
<keyword evidence="10" id="KW-0969">Cilium</keyword>
<proteinExistence type="inferred from homology"/>
<dbReference type="AlphaFoldDB" id="A0A3P4B0S8"/>
<dbReference type="InterPro" id="IPR001444">
    <property type="entry name" value="Flag_bb_rod_N"/>
</dbReference>
<dbReference type="InterPro" id="IPR011491">
    <property type="entry name" value="FlgE_D2"/>
</dbReference>
<dbReference type="InterPro" id="IPR037058">
    <property type="entry name" value="Falgellar_hook_FlgE_sf"/>
</dbReference>
<dbReference type="GO" id="GO:0009425">
    <property type="term" value="C:bacterial-type flagellum basal body"/>
    <property type="evidence" value="ECO:0007669"/>
    <property type="project" value="UniProtKB-SubCell"/>
</dbReference>
<keyword evidence="10" id="KW-0282">Flagellum</keyword>
<feature type="domain" description="Flagellar hook protein FlgE/F/G-like D1" evidence="9">
    <location>
        <begin position="83"/>
        <end position="153"/>
    </location>
</feature>